<dbReference type="EMBL" id="WTUX01000006">
    <property type="protein sequence ID" value="MZR12170.1"/>
    <property type="molecule type" value="Genomic_DNA"/>
</dbReference>
<sequence>MNRIAVPTRLAAMAACLVAVTVVATGVGSSALPLDRVVAALIGRGETMDEVIVWTLRLPRVALAILAGMALALAGALLQRVTRNPVAAPSILGITDGAAVGVVAFLWIFSDDANALTVSIHWQPLAAALGALVFSALVAVLALLDPQGRSPLRIILYGISLAALAKAAVTLMMILGPVYRAGQALTWLTGSIGAAHWSDVATVAAGLVLATVVLALLGRLVRQLVLDPDTAASTGVAVGRTQLVFLALAVALTALAVSQVGAVGFVGLIAPHIARFLHGQFTEGFLAATAMIGGALVLGADTLARTMAAPVELPAGALTALVGAPLFLWLLLKERRTHG</sequence>
<dbReference type="RefSeq" id="WP_161350280.1">
    <property type="nucleotide sequence ID" value="NZ_WTUX01000006.1"/>
</dbReference>
<keyword evidence="10" id="KW-1185">Reference proteome</keyword>
<proteinExistence type="inferred from homology"/>
<organism evidence="9 10">
    <name type="scientific">Maritimibacter harenae</name>
    <dbReference type="NCBI Taxonomy" id="2606218"/>
    <lineage>
        <taxon>Bacteria</taxon>
        <taxon>Pseudomonadati</taxon>
        <taxon>Pseudomonadota</taxon>
        <taxon>Alphaproteobacteria</taxon>
        <taxon>Rhodobacterales</taxon>
        <taxon>Roseobacteraceae</taxon>
        <taxon>Maritimibacter</taxon>
    </lineage>
</organism>
<keyword evidence="6 8" id="KW-1133">Transmembrane helix</keyword>
<feature type="transmembrane region" description="Helical" evidence="8">
    <location>
        <begin position="90"/>
        <end position="110"/>
    </location>
</feature>
<evidence type="ECO:0000256" key="7">
    <source>
        <dbReference type="ARBA" id="ARBA00023136"/>
    </source>
</evidence>
<keyword evidence="4" id="KW-1003">Cell membrane</keyword>
<evidence type="ECO:0000256" key="2">
    <source>
        <dbReference type="ARBA" id="ARBA00007935"/>
    </source>
</evidence>
<dbReference type="GO" id="GO:0005886">
    <property type="term" value="C:plasma membrane"/>
    <property type="evidence" value="ECO:0007669"/>
    <property type="project" value="UniProtKB-SubCell"/>
</dbReference>
<feature type="transmembrane region" description="Helical" evidence="8">
    <location>
        <begin position="122"/>
        <end position="144"/>
    </location>
</feature>
<keyword evidence="5 8" id="KW-0812">Transmembrane</keyword>
<evidence type="ECO:0000256" key="6">
    <source>
        <dbReference type="ARBA" id="ARBA00022989"/>
    </source>
</evidence>
<feature type="transmembrane region" description="Helical" evidence="8">
    <location>
        <begin position="243"/>
        <end position="273"/>
    </location>
</feature>
<feature type="transmembrane region" description="Helical" evidence="8">
    <location>
        <begin position="200"/>
        <end position="222"/>
    </location>
</feature>
<keyword evidence="7 8" id="KW-0472">Membrane</keyword>
<evidence type="ECO:0000256" key="3">
    <source>
        <dbReference type="ARBA" id="ARBA00022448"/>
    </source>
</evidence>
<feature type="transmembrane region" description="Helical" evidence="8">
    <location>
        <begin position="58"/>
        <end position="78"/>
    </location>
</feature>
<feature type="transmembrane region" description="Helical" evidence="8">
    <location>
        <begin position="285"/>
        <end position="304"/>
    </location>
</feature>
<accession>A0A845LW62</accession>
<comment type="subcellular location">
    <subcellularLocation>
        <location evidence="1">Cell membrane</location>
        <topology evidence="1">Multi-pass membrane protein</topology>
    </subcellularLocation>
</comment>
<dbReference type="PANTHER" id="PTHR30472">
    <property type="entry name" value="FERRIC ENTEROBACTIN TRANSPORT SYSTEM PERMEASE PROTEIN"/>
    <property type="match status" value="1"/>
</dbReference>
<feature type="transmembrane region" description="Helical" evidence="8">
    <location>
        <begin position="156"/>
        <end position="180"/>
    </location>
</feature>
<comment type="similarity">
    <text evidence="2">Belongs to the binding-protein-dependent transport system permease family. FecCD subfamily.</text>
</comment>
<keyword evidence="3" id="KW-0813">Transport</keyword>
<dbReference type="Pfam" id="PF01032">
    <property type="entry name" value="FecCD"/>
    <property type="match status" value="1"/>
</dbReference>
<reference evidence="9 10" key="1">
    <citation type="submission" date="2019-12" db="EMBL/GenBank/DDBJ databases">
        <title>Maritimibacter sp. nov. sp. isolated from sea sand.</title>
        <authorList>
            <person name="Kim J."/>
            <person name="Jeong S.E."/>
            <person name="Jung H.S."/>
            <person name="Jeon C.O."/>
        </authorList>
    </citation>
    <scope>NUCLEOTIDE SEQUENCE [LARGE SCALE GENOMIC DNA]</scope>
    <source>
        <strain evidence="9 10">DP07</strain>
    </source>
</reference>
<comment type="caution">
    <text evidence="9">The sequence shown here is derived from an EMBL/GenBank/DDBJ whole genome shotgun (WGS) entry which is preliminary data.</text>
</comment>
<evidence type="ECO:0000256" key="5">
    <source>
        <dbReference type="ARBA" id="ARBA00022692"/>
    </source>
</evidence>
<dbReference type="InterPro" id="IPR037294">
    <property type="entry name" value="ABC_BtuC-like"/>
</dbReference>
<protein>
    <submittedName>
        <fullName evidence="9">Iron chelate uptake ABC transporter family permease subunit</fullName>
    </submittedName>
</protein>
<dbReference type="CDD" id="cd06550">
    <property type="entry name" value="TM_ABC_iron-siderophores_like"/>
    <property type="match status" value="1"/>
</dbReference>
<dbReference type="GO" id="GO:0033214">
    <property type="term" value="P:siderophore-iron import into cell"/>
    <property type="evidence" value="ECO:0007669"/>
    <property type="project" value="TreeGrafter"/>
</dbReference>
<evidence type="ECO:0000256" key="1">
    <source>
        <dbReference type="ARBA" id="ARBA00004651"/>
    </source>
</evidence>
<gene>
    <name evidence="9" type="ORF">GQE99_03940</name>
</gene>
<evidence type="ECO:0000313" key="9">
    <source>
        <dbReference type="EMBL" id="MZR12170.1"/>
    </source>
</evidence>
<dbReference type="SUPFAM" id="SSF81345">
    <property type="entry name" value="ABC transporter involved in vitamin B12 uptake, BtuC"/>
    <property type="match status" value="1"/>
</dbReference>
<dbReference type="Proteomes" id="UP000467322">
    <property type="component" value="Unassembled WGS sequence"/>
</dbReference>
<feature type="transmembrane region" description="Helical" evidence="8">
    <location>
        <begin position="311"/>
        <end position="332"/>
    </location>
</feature>
<evidence type="ECO:0000256" key="4">
    <source>
        <dbReference type="ARBA" id="ARBA00022475"/>
    </source>
</evidence>
<dbReference type="AlphaFoldDB" id="A0A845LW62"/>
<dbReference type="GO" id="GO:0022857">
    <property type="term" value="F:transmembrane transporter activity"/>
    <property type="evidence" value="ECO:0007669"/>
    <property type="project" value="InterPro"/>
</dbReference>
<evidence type="ECO:0000313" key="10">
    <source>
        <dbReference type="Proteomes" id="UP000467322"/>
    </source>
</evidence>
<dbReference type="InterPro" id="IPR000522">
    <property type="entry name" value="ABC_transptr_permease_BtuC"/>
</dbReference>
<evidence type="ECO:0000256" key="8">
    <source>
        <dbReference type="SAM" id="Phobius"/>
    </source>
</evidence>
<dbReference type="PANTHER" id="PTHR30472:SF24">
    <property type="entry name" value="FERRIC ENTEROBACTIN TRANSPORT SYSTEM PERMEASE PROTEIN FEPG"/>
    <property type="match status" value="1"/>
</dbReference>
<name>A0A845LW62_9RHOB</name>
<dbReference type="Gene3D" id="1.10.3470.10">
    <property type="entry name" value="ABC transporter involved in vitamin B12 uptake, BtuC"/>
    <property type="match status" value="1"/>
</dbReference>